<sequence length="77" mass="8858">MRRGSDHDELRPHAHTPTRPHAHTPTRPHAHTPTRPHEHPAWRQVDISHTRPVTSRTCSHGWFRNCLGGTPRTSRKG</sequence>
<gene>
    <name evidence="2" type="ORF">CK936_21435</name>
</gene>
<proteinExistence type="predicted"/>
<evidence type="ECO:0000313" key="3">
    <source>
        <dbReference type="Proteomes" id="UP000218944"/>
    </source>
</evidence>
<dbReference type="AlphaFoldDB" id="A0A2A2D5S7"/>
<evidence type="ECO:0000313" key="2">
    <source>
        <dbReference type="EMBL" id="PAU46874.1"/>
    </source>
</evidence>
<protein>
    <submittedName>
        <fullName evidence="2">Uncharacterized protein</fullName>
    </submittedName>
</protein>
<accession>A0A2A2D5S7</accession>
<organism evidence="2 3">
    <name type="scientific">Streptomyces albireticuli</name>
    <dbReference type="NCBI Taxonomy" id="1940"/>
    <lineage>
        <taxon>Bacteria</taxon>
        <taxon>Bacillati</taxon>
        <taxon>Actinomycetota</taxon>
        <taxon>Actinomycetes</taxon>
        <taxon>Kitasatosporales</taxon>
        <taxon>Streptomycetaceae</taxon>
        <taxon>Streptomyces</taxon>
    </lineage>
</organism>
<name>A0A2A2D5S7_9ACTN</name>
<feature type="region of interest" description="Disordered" evidence="1">
    <location>
        <begin position="1"/>
        <end position="77"/>
    </location>
</feature>
<keyword evidence="3" id="KW-1185">Reference proteome</keyword>
<dbReference type="Proteomes" id="UP000218944">
    <property type="component" value="Unassembled WGS sequence"/>
</dbReference>
<evidence type="ECO:0000256" key="1">
    <source>
        <dbReference type="SAM" id="MobiDB-lite"/>
    </source>
</evidence>
<dbReference type="EMBL" id="NSJV01000413">
    <property type="protein sequence ID" value="PAU46874.1"/>
    <property type="molecule type" value="Genomic_DNA"/>
</dbReference>
<feature type="compositionally biased region" description="Basic and acidic residues" evidence="1">
    <location>
        <begin position="1"/>
        <end position="12"/>
    </location>
</feature>
<comment type="caution">
    <text evidence="2">The sequence shown here is derived from an EMBL/GenBank/DDBJ whole genome shotgun (WGS) entry which is preliminary data.</text>
</comment>
<feature type="compositionally biased region" description="Basic residues" evidence="1">
    <location>
        <begin position="13"/>
        <end position="34"/>
    </location>
</feature>
<feature type="compositionally biased region" description="Basic and acidic residues" evidence="1">
    <location>
        <begin position="35"/>
        <end position="49"/>
    </location>
</feature>
<reference evidence="2 3" key="1">
    <citation type="submission" date="2017-08" db="EMBL/GenBank/DDBJ databases">
        <title>Genome sequence of Streptomyces albireticuli NRRL B-1670.</title>
        <authorList>
            <person name="Graham D.E."/>
            <person name="Mahan K.M."/>
            <person name="Klingeman D.M."/>
            <person name="Hettich R.L."/>
            <person name="Parry R.J."/>
            <person name="Spain J.C."/>
        </authorList>
    </citation>
    <scope>NUCLEOTIDE SEQUENCE [LARGE SCALE GENOMIC DNA]</scope>
    <source>
        <strain evidence="2 3">NRRL B-1670</strain>
    </source>
</reference>